<keyword evidence="1" id="KW-0812">Transmembrane</keyword>
<evidence type="ECO:0000313" key="2">
    <source>
        <dbReference type="EMBL" id="QES89874.1"/>
    </source>
</evidence>
<accession>A0A5P2G247</accession>
<keyword evidence="3" id="KW-1185">Reference proteome</keyword>
<dbReference type="AlphaFoldDB" id="A0A5P2G247"/>
<gene>
    <name evidence="2" type="ORF">E0W69_014815</name>
</gene>
<keyword evidence="1" id="KW-0472">Membrane</keyword>
<evidence type="ECO:0000256" key="1">
    <source>
        <dbReference type="SAM" id="Phobius"/>
    </source>
</evidence>
<feature type="transmembrane region" description="Helical" evidence="1">
    <location>
        <begin position="102"/>
        <end position="124"/>
    </location>
</feature>
<dbReference type="EMBL" id="CP044016">
    <property type="protein sequence ID" value="QES89874.1"/>
    <property type="molecule type" value="Genomic_DNA"/>
</dbReference>
<proteinExistence type="predicted"/>
<name>A0A5P2G247_9BACT</name>
<protein>
    <submittedName>
        <fullName evidence="2">DUF58 domain-containing protein</fullName>
    </submittedName>
</protein>
<keyword evidence="1" id="KW-1133">Transmembrane helix</keyword>
<feature type="transmembrane region" description="Helical" evidence="1">
    <location>
        <begin position="63"/>
        <end position="81"/>
    </location>
</feature>
<dbReference type="KEGG" id="arac:E0W69_014815"/>
<dbReference type="OrthoDB" id="621177at2"/>
<reference evidence="2 3" key="1">
    <citation type="submission" date="2019-09" db="EMBL/GenBank/DDBJ databases">
        <title>Complete genome sequence of Arachidicoccus sp. B3-10 isolated from apple orchard soil.</title>
        <authorList>
            <person name="Kim H.S."/>
            <person name="Han K.-I."/>
            <person name="Suh M.K."/>
            <person name="Lee K.C."/>
            <person name="Eom M.K."/>
            <person name="Kim J.-S."/>
            <person name="Kang S.W."/>
            <person name="Sin Y."/>
            <person name="Lee J.-S."/>
        </authorList>
    </citation>
    <scope>NUCLEOTIDE SEQUENCE [LARGE SCALE GENOMIC DNA]</scope>
    <source>
        <strain evidence="2 3">B3-10</strain>
    </source>
</reference>
<sequence>MYHLAHSRQRNERYCIFQTFYLYFNSKNKLTFERPTRRLTLQVSMRWEFLHKSKQWMKSSLPLTWYGLLFFCLIGLAAMSLRIIEKDQNESFIAILKVCKTIAMYAIGCILLFALLTTFIPWWLIRKNSKNIRVHLIQQNAFKKDLFEVQLEIEPKLRAHALCLLKCQFIGGNYLSKLVELEESSHFQMSQKKTYYRAVIQLQDVKDYAIDYIQLYIGDFLHLFSFSQKIPAHFLLQNLPEKTKVPEVKVLPRKADMSDRRAETSQMAQGDLYQFKQFEDNDDIRRIVWSIYARSGELVVRTPEIKSEFASDVLLYCSFYSGFKTSSSTVLDSLYLNIYKNAIWSFYLSWAEKEKDGKVLALVDDNKQELSSKEEIEKALMHAHWHEQPVFLQGKEWEKVSVILVSSLIPIGEVESMMQQLPDAVQIIQIKISEMIDQLPSKIWMPTVFLETEKIPEFQNKWQWQMNTSRKALVENETAIAQLLSNRITKISL</sequence>
<evidence type="ECO:0000313" key="3">
    <source>
        <dbReference type="Proteomes" id="UP000292424"/>
    </source>
</evidence>
<dbReference type="Proteomes" id="UP000292424">
    <property type="component" value="Chromosome"/>
</dbReference>
<organism evidence="2 3">
    <name type="scientific">Rhizosphaericola mali</name>
    <dbReference type="NCBI Taxonomy" id="2545455"/>
    <lineage>
        <taxon>Bacteria</taxon>
        <taxon>Pseudomonadati</taxon>
        <taxon>Bacteroidota</taxon>
        <taxon>Chitinophagia</taxon>
        <taxon>Chitinophagales</taxon>
        <taxon>Chitinophagaceae</taxon>
        <taxon>Rhizosphaericola</taxon>
    </lineage>
</organism>